<keyword evidence="3" id="KW-1185">Reference proteome</keyword>
<dbReference type="PANTHER" id="PTHR23355:SF9">
    <property type="entry name" value="DIS3-LIKE EXONUCLEASE 2"/>
    <property type="match status" value="1"/>
</dbReference>
<reference evidence="2 3" key="1">
    <citation type="journal article" date="2013" name="Curr. Biol.">
        <title>The Genome of the Foraminiferan Reticulomyxa filosa.</title>
        <authorList>
            <person name="Glockner G."/>
            <person name="Hulsmann N."/>
            <person name="Schleicher M."/>
            <person name="Noegel A.A."/>
            <person name="Eichinger L."/>
            <person name="Gallinger C."/>
            <person name="Pawlowski J."/>
            <person name="Sierra R."/>
            <person name="Euteneuer U."/>
            <person name="Pillet L."/>
            <person name="Moustafa A."/>
            <person name="Platzer M."/>
            <person name="Groth M."/>
            <person name="Szafranski K."/>
            <person name="Schliwa M."/>
        </authorList>
    </citation>
    <scope>NUCLEOTIDE SEQUENCE [LARGE SCALE GENOMIC DNA]</scope>
</reference>
<dbReference type="InterPro" id="IPR001900">
    <property type="entry name" value="RNase_II/R"/>
</dbReference>
<dbReference type="EMBL" id="ASPP01015354">
    <property type="protein sequence ID" value="ETO18181.1"/>
    <property type="molecule type" value="Genomic_DNA"/>
</dbReference>
<accession>X6MX17</accession>
<dbReference type="AlphaFoldDB" id="X6MX17"/>
<dbReference type="GO" id="GO:0000175">
    <property type="term" value="F:3'-5'-RNA exonuclease activity"/>
    <property type="evidence" value="ECO:0007669"/>
    <property type="project" value="TreeGrafter"/>
</dbReference>
<proteinExistence type="predicted"/>
<dbReference type="GO" id="GO:0003723">
    <property type="term" value="F:RNA binding"/>
    <property type="evidence" value="ECO:0007669"/>
    <property type="project" value="InterPro"/>
</dbReference>
<evidence type="ECO:0000313" key="3">
    <source>
        <dbReference type="Proteomes" id="UP000023152"/>
    </source>
</evidence>
<name>X6MX17_RETFI</name>
<dbReference type="GO" id="GO:0006402">
    <property type="term" value="P:mRNA catabolic process"/>
    <property type="evidence" value="ECO:0007669"/>
    <property type="project" value="TreeGrafter"/>
</dbReference>
<evidence type="ECO:0000313" key="2">
    <source>
        <dbReference type="EMBL" id="ETO18181.1"/>
    </source>
</evidence>
<dbReference type="Pfam" id="PF00773">
    <property type="entry name" value="RNB"/>
    <property type="match status" value="1"/>
</dbReference>
<dbReference type="InterPro" id="IPR050180">
    <property type="entry name" value="RNR_Ribonuclease"/>
</dbReference>
<dbReference type="GO" id="GO:0000932">
    <property type="term" value="C:P-body"/>
    <property type="evidence" value="ECO:0007669"/>
    <property type="project" value="TreeGrafter"/>
</dbReference>
<dbReference type="SUPFAM" id="SSF50249">
    <property type="entry name" value="Nucleic acid-binding proteins"/>
    <property type="match status" value="1"/>
</dbReference>
<dbReference type="PANTHER" id="PTHR23355">
    <property type="entry name" value="RIBONUCLEASE"/>
    <property type="match status" value="1"/>
</dbReference>
<gene>
    <name evidence="2" type="ORF">RFI_19095</name>
</gene>
<protein>
    <recommendedName>
        <fullName evidence="1">RNB domain-containing protein</fullName>
    </recommendedName>
</protein>
<comment type="caution">
    <text evidence="2">The sequence shown here is derived from an EMBL/GenBank/DDBJ whole genome shotgun (WGS) entry which is preliminary data.</text>
</comment>
<feature type="domain" description="RNB" evidence="1">
    <location>
        <begin position="16"/>
        <end position="91"/>
    </location>
</feature>
<dbReference type="InterPro" id="IPR012340">
    <property type="entry name" value="NA-bd_OB-fold"/>
</dbReference>
<evidence type="ECO:0000259" key="1">
    <source>
        <dbReference type="Pfam" id="PF00773"/>
    </source>
</evidence>
<sequence length="337" mass="39266">MKKTDWKVNFESNKSLNGSLEKLAELDVGGVSAADVMSNLITSAMNRAEYLCVKDKEKEQLYHWGLNSKAYTHFTSPIRRYADVLVHRLLSYCVDSTREEYKTECPTTDEVEAMAEQCNHCSRRAGDAENDSQTLYLARTLEEYPIESDAIITLMKLNFIEILLPQLGLQKKIELSSIEGKTTMTLDLVDSELRIDWDTKETEQFKLFDRIRVRMTVLLLPPSNSLQQLYILLTAWTCNPSRLCRFKKMNKLKPWSDQTKSEWCSLSNNSSCWEEKINWAYVPVIKKQPEEIIKYPIENEFNNQHVMYRFFFCKQSNLKRGSAQSLKYYVIIGIFFS</sequence>
<dbReference type="Proteomes" id="UP000023152">
    <property type="component" value="Unassembled WGS sequence"/>
</dbReference>
<organism evidence="2 3">
    <name type="scientific">Reticulomyxa filosa</name>
    <dbReference type="NCBI Taxonomy" id="46433"/>
    <lineage>
        <taxon>Eukaryota</taxon>
        <taxon>Sar</taxon>
        <taxon>Rhizaria</taxon>
        <taxon>Retaria</taxon>
        <taxon>Foraminifera</taxon>
        <taxon>Monothalamids</taxon>
        <taxon>Reticulomyxidae</taxon>
        <taxon>Reticulomyxa</taxon>
    </lineage>
</organism>
<dbReference type="OrthoDB" id="372421at2759"/>